<organism evidence="2">
    <name type="scientific">Odontella aurita</name>
    <dbReference type="NCBI Taxonomy" id="265563"/>
    <lineage>
        <taxon>Eukaryota</taxon>
        <taxon>Sar</taxon>
        <taxon>Stramenopiles</taxon>
        <taxon>Ochrophyta</taxon>
        <taxon>Bacillariophyta</taxon>
        <taxon>Mediophyceae</taxon>
        <taxon>Biddulphiophycidae</taxon>
        <taxon>Eupodiscales</taxon>
        <taxon>Odontellaceae</taxon>
        <taxon>Odontella</taxon>
    </lineage>
</organism>
<name>A0A6U6D3Z6_9STRA</name>
<dbReference type="EMBL" id="HBKQ01009388">
    <property type="protein sequence ID" value="CAE2215522.1"/>
    <property type="molecule type" value="Transcribed_RNA"/>
</dbReference>
<proteinExistence type="predicted"/>
<reference evidence="2" key="1">
    <citation type="submission" date="2021-01" db="EMBL/GenBank/DDBJ databases">
        <authorList>
            <person name="Corre E."/>
            <person name="Pelletier E."/>
            <person name="Niang G."/>
            <person name="Scheremetjew M."/>
            <person name="Finn R."/>
            <person name="Kale V."/>
            <person name="Holt S."/>
            <person name="Cochrane G."/>
            <person name="Meng A."/>
            <person name="Brown T."/>
            <person name="Cohen L."/>
        </authorList>
    </citation>
    <scope>NUCLEOTIDE SEQUENCE</scope>
    <source>
        <strain evidence="2">Isolate 1302-5</strain>
    </source>
</reference>
<gene>
    <name evidence="1" type="ORF">OAUR00152_LOCUS6284</name>
    <name evidence="2" type="ORF">OAUR00152_LOCUS6285</name>
</gene>
<sequence length="147" mass="16810">MEENLTLEEVFLVKFYSQFDPDVNKQWKEPVSGLYARNFTHETSLYKMNRAIEFVEARDAGIWSRNTAYQVKKAGQRYGIVAEAIPSVGLNRIIAHLQEKDSRDGQTIGISLGSLQIAKDRKRVSLGVIPSLVNHLGFYSDQYKGRW</sequence>
<accession>A0A6U6D3Z6</accession>
<protein>
    <submittedName>
        <fullName evidence="2">Uncharacterized protein</fullName>
    </submittedName>
</protein>
<dbReference type="EMBL" id="HBKQ01009387">
    <property type="protein sequence ID" value="CAE2215520.1"/>
    <property type="molecule type" value="Transcribed_RNA"/>
</dbReference>
<evidence type="ECO:0000313" key="1">
    <source>
        <dbReference type="EMBL" id="CAE2215520.1"/>
    </source>
</evidence>
<evidence type="ECO:0000313" key="2">
    <source>
        <dbReference type="EMBL" id="CAE2215522.1"/>
    </source>
</evidence>
<dbReference type="AlphaFoldDB" id="A0A6U6D3Z6"/>